<keyword evidence="2" id="KW-1133">Transmembrane helix</keyword>
<feature type="region of interest" description="Disordered" evidence="1">
    <location>
        <begin position="70"/>
        <end position="127"/>
    </location>
</feature>
<gene>
    <name evidence="3" type="ORF">FHR36_003177</name>
</gene>
<dbReference type="Proteomes" id="UP001206483">
    <property type="component" value="Unassembled WGS sequence"/>
</dbReference>
<keyword evidence="2" id="KW-0812">Transmembrane</keyword>
<reference evidence="3 4" key="1">
    <citation type="submission" date="2022-06" db="EMBL/GenBank/DDBJ databases">
        <title>Sequencing the genomes of 1000 actinobacteria strains.</title>
        <authorList>
            <person name="Klenk H.-P."/>
        </authorList>
    </citation>
    <scope>NUCLEOTIDE SEQUENCE [LARGE SCALE GENOMIC DNA]</scope>
    <source>
        <strain evidence="3 4">DSM 41656</strain>
    </source>
</reference>
<name>A0ABT1IY24_9ACTN</name>
<evidence type="ECO:0000313" key="3">
    <source>
        <dbReference type="EMBL" id="MCP2310044.1"/>
    </source>
</evidence>
<evidence type="ECO:0000256" key="1">
    <source>
        <dbReference type="SAM" id="MobiDB-lite"/>
    </source>
</evidence>
<dbReference type="EMBL" id="JAMZDX010000003">
    <property type="protein sequence ID" value="MCP2310044.1"/>
    <property type="molecule type" value="Genomic_DNA"/>
</dbReference>
<comment type="caution">
    <text evidence="3">The sequence shown here is derived from an EMBL/GenBank/DDBJ whole genome shotgun (WGS) entry which is preliminary data.</text>
</comment>
<evidence type="ECO:0000256" key="2">
    <source>
        <dbReference type="SAM" id="Phobius"/>
    </source>
</evidence>
<accession>A0ABT1IY24</accession>
<protein>
    <recommendedName>
        <fullName evidence="5">LigA protein</fullName>
    </recommendedName>
</protein>
<evidence type="ECO:0008006" key="5">
    <source>
        <dbReference type="Google" id="ProtNLM"/>
    </source>
</evidence>
<feature type="region of interest" description="Disordered" evidence="1">
    <location>
        <begin position="303"/>
        <end position="323"/>
    </location>
</feature>
<keyword evidence="2" id="KW-0472">Membrane</keyword>
<evidence type="ECO:0000313" key="4">
    <source>
        <dbReference type="Proteomes" id="UP001206483"/>
    </source>
</evidence>
<proteinExistence type="predicted"/>
<feature type="compositionally biased region" description="Low complexity" evidence="1">
    <location>
        <begin position="76"/>
        <end position="87"/>
    </location>
</feature>
<dbReference type="RefSeq" id="WP_253797869.1">
    <property type="nucleotide sequence ID" value="NZ_BAAAUB010000087.1"/>
</dbReference>
<feature type="compositionally biased region" description="Pro residues" evidence="1">
    <location>
        <begin position="303"/>
        <end position="317"/>
    </location>
</feature>
<sequence length="372" mass="39049">MNEDIDGLRERLAGLVEGAVPTSRVDVELAARTGRARLRRRRLGVVGTTVAMVLAVSAVVSLRPGGGPAPLPAGPAGPSASPSAPSPTGRHPVPLGTGAAASGSQAPHNGHDALSPEADFGWLPDDANGERYQQAQYGADVRADVYGKTGFTPIYRLKVYPPGVVPEVSQTSLAQQGVKSPAPDVNGSEAYWVTNGQGTDDVILRWRGPDGRWLEVTCQYLAKADREQVPLRIARDVHLGKRSVPLPAKLAGMPAAFTVTGVSFERMTVQGKSWWTYEIGYSAGPDQYFGITVTPDGEAPVLHPAPPGLEGTPPPLSPSDTATCRTDKGAKVCVRVFQSPAMLDPAGGPAGVLERVTLLGTDPSQWTTDFPG</sequence>
<feature type="transmembrane region" description="Helical" evidence="2">
    <location>
        <begin position="43"/>
        <end position="62"/>
    </location>
</feature>
<keyword evidence="4" id="KW-1185">Reference proteome</keyword>
<organism evidence="3 4">
    <name type="scientific">Kitasatospora paracochleata</name>
    <dbReference type="NCBI Taxonomy" id="58354"/>
    <lineage>
        <taxon>Bacteria</taxon>
        <taxon>Bacillati</taxon>
        <taxon>Actinomycetota</taxon>
        <taxon>Actinomycetes</taxon>
        <taxon>Kitasatosporales</taxon>
        <taxon>Streptomycetaceae</taxon>
        <taxon>Kitasatospora</taxon>
    </lineage>
</organism>